<dbReference type="EMBL" id="JAAAMU010000006">
    <property type="protein sequence ID" value="NBC69967.1"/>
    <property type="molecule type" value="Genomic_DNA"/>
</dbReference>
<dbReference type="Proteomes" id="UP000558113">
    <property type="component" value="Unassembled WGS sequence"/>
</dbReference>
<accession>A0A7X4YP61</accession>
<dbReference type="OrthoDB" id="2628331at2"/>
<evidence type="ECO:0000313" key="1">
    <source>
        <dbReference type="EMBL" id="NBC69967.1"/>
    </source>
</evidence>
<name>A0A7X4YP61_9BACL</name>
<dbReference type="AlphaFoldDB" id="A0A7X4YP61"/>
<sequence>MVIKELRTAAQKHRLVVLTLEDDSKAKGIVEEVTENGRVKIRYEADVDWIPIKDVVKVSVLIPFGGG</sequence>
<proteinExistence type="predicted"/>
<evidence type="ECO:0000313" key="2">
    <source>
        <dbReference type="Proteomes" id="UP000558113"/>
    </source>
</evidence>
<evidence type="ECO:0008006" key="3">
    <source>
        <dbReference type="Google" id="ProtNLM"/>
    </source>
</evidence>
<protein>
    <recommendedName>
        <fullName evidence="3">DUF2642 domain-containing protein</fullName>
    </recommendedName>
</protein>
<gene>
    <name evidence="1" type="ORF">GT003_13295</name>
</gene>
<dbReference type="RefSeq" id="WP_161698435.1">
    <property type="nucleotide sequence ID" value="NZ_JAAAMU010000006.1"/>
</dbReference>
<keyword evidence="2" id="KW-1185">Reference proteome</keyword>
<reference evidence="1 2" key="1">
    <citation type="submission" date="2020-01" db="EMBL/GenBank/DDBJ databases">
        <title>Paenibacillus soybeanensis sp. nov. isolated from the nodules of soybean (Glycine max(L.) Merr).</title>
        <authorList>
            <person name="Wang H."/>
        </authorList>
    </citation>
    <scope>NUCLEOTIDE SEQUENCE [LARGE SCALE GENOMIC DNA]</scope>
    <source>
        <strain evidence="1 2">DSM 23054</strain>
    </source>
</reference>
<organism evidence="1 2">
    <name type="scientific">Paenibacillus sacheonensis</name>
    <dbReference type="NCBI Taxonomy" id="742054"/>
    <lineage>
        <taxon>Bacteria</taxon>
        <taxon>Bacillati</taxon>
        <taxon>Bacillota</taxon>
        <taxon>Bacilli</taxon>
        <taxon>Bacillales</taxon>
        <taxon>Paenibacillaceae</taxon>
        <taxon>Paenibacillus</taxon>
    </lineage>
</organism>
<comment type="caution">
    <text evidence="1">The sequence shown here is derived from an EMBL/GenBank/DDBJ whole genome shotgun (WGS) entry which is preliminary data.</text>
</comment>